<evidence type="ECO:0008006" key="3">
    <source>
        <dbReference type="Google" id="ProtNLM"/>
    </source>
</evidence>
<keyword evidence="1" id="KW-1133">Transmembrane helix</keyword>
<dbReference type="AlphaFoldDB" id="A0A7C5HY75"/>
<dbReference type="EMBL" id="DRTH01000021">
    <property type="protein sequence ID" value="HHF08232.1"/>
    <property type="molecule type" value="Genomic_DNA"/>
</dbReference>
<evidence type="ECO:0000256" key="1">
    <source>
        <dbReference type="SAM" id="Phobius"/>
    </source>
</evidence>
<sequence>MLFSTSFSLEHSDSPFFVLFVSMAFGIIFSLLFVEGEIFKGVLLLGPFLVFCWLARHLLPNVLLFFFLGFSLSFVKIDHLMLEPGSIVEVTGKVEKVYADDFFLGSGSAFIDGEWKKLPFRIIVKSKKAFMESEVPDSG</sequence>
<feature type="non-terminal residue" evidence="2">
    <location>
        <position position="139"/>
    </location>
</feature>
<protein>
    <recommendedName>
        <fullName evidence="3">DUF4131 domain-containing protein</fullName>
    </recommendedName>
</protein>
<dbReference type="Proteomes" id="UP000886129">
    <property type="component" value="Unassembled WGS sequence"/>
</dbReference>
<organism evidence="2">
    <name type="scientific">Kosmotoga arenicorallina</name>
    <dbReference type="NCBI Taxonomy" id="688066"/>
    <lineage>
        <taxon>Bacteria</taxon>
        <taxon>Thermotogati</taxon>
        <taxon>Thermotogota</taxon>
        <taxon>Thermotogae</taxon>
        <taxon>Kosmotogales</taxon>
        <taxon>Kosmotogaceae</taxon>
        <taxon>Kosmotoga</taxon>
    </lineage>
</organism>
<keyword evidence="1" id="KW-0812">Transmembrane</keyword>
<proteinExistence type="predicted"/>
<name>A0A7C5HY75_9BACT</name>
<reference evidence="2" key="1">
    <citation type="journal article" date="2020" name="mSystems">
        <title>Genome- and Community-Level Interaction Insights into Carbon Utilization and Element Cycling Functions of Hydrothermarchaeota in Hydrothermal Sediment.</title>
        <authorList>
            <person name="Zhou Z."/>
            <person name="Liu Y."/>
            <person name="Xu W."/>
            <person name="Pan J."/>
            <person name="Luo Z.H."/>
            <person name="Li M."/>
        </authorList>
    </citation>
    <scope>NUCLEOTIDE SEQUENCE [LARGE SCALE GENOMIC DNA]</scope>
    <source>
        <strain evidence="2">HyVt-80</strain>
    </source>
</reference>
<feature type="transmembrane region" description="Helical" evidence="1">
    <location>
        <begin position="16"/>
        <end position="34"/>
    </location>
</feature>
<accession>A0A7C5HY75</accession>
<feature type="transmembrane region" description="Helical" evidence="1">
    <location>
        <begin position="41"/>
        <end position="59"/>
    </location>
</feature>
<keyword evidence="1" id="KW-0472">Membrane</keyword>
<evidence type="ECO:0000313" key="2">
    <source>
        <dbReference type="EMBL" id="HHF08232.1"/>
    </source>
</evidence>
<gene>
    <name evidence="2" type="ORF">ENL26_00465</name>
</gene>
<comment type="caution">
    <text evidence="2">The sequence shown here is derived from an EMBL/GenBank/DDBJ whole genome shotgun (WGS) entry which is preliminary data.</text>
</comment>